<evidence type="ECO:0000313" key="3">
    <source>
        <dbReference type="Proteomes" id="UP000826234"/>
    </source>
</evidence>
<dbReference type="InterPro" id="IPR042986">
    <property type="entry name" value="PLEKHS1"/>
</dbReference>
<dbReference type="PANTHER" id="PTHR47014">
    <property type="entry name" value="PLECKSTRIN HOMOLOGY DOMAIN-CONTAINING FAMILY S MEMBER 1"/>
    <property type="match status" value="1"/>
</dbReference>
<accession>A0ABQ7T2B2</accession>
<keyword evidence="3" id="KW-1185">Reference proteome</keyword>
<protein>
    <submittedName>
        <fullName evidence="2">Uncharacterized protein</fullName>
    </submittedName>
</protein>
<comment type="caution">
    <text evidence="2">The sequence shown here is derived from an EMBL/GenBank/DDBJ whole genome shotgun (WGS) entry which is preliminary data.</text>
</comment>
<sequence length="279" mass="31311">MHLCNRTSKTEIGIGDSEKMAVVKKMFKCQPTEVMTIRTENRDFYLIGTDRSRSKSSPACLDEKHIATVTSDEQFPGNQYVELETTASKKRPTSEPIHPFPIEQDHVYESPRKLLLRLRHLEHTPLDKQSGEDYEMEGHYATPRSVLAKLDDVITEFSSSDEEQHNSNGIYMTMKDLSLAPAEGKLQSTSTDDKLPTIPPIKGNSRNPLVKGDSSLKPTALPRKVKPEKTPKISCLSVVQLSIILDKITDDTELQEVEFLLPQSDFTNCLTLTEASGHI</sequence>
<dbReference type="Proteomes" id="UP000826234">
    <property type="component" value="Unassembled WGS sequence"/>
</dbReference>
<evidence type="ECO:0000313" key="2">
    <source>
        <dbReference type="EMBL" id="KAH0623737.1"/>
    </source>
</evidence>
<evidence type="ECO:0000256" key="1">
    <source>
        <dbReference type="SAM" id="MobiDB-lite"/>
    </source>
</evidence>
<dbReference type="PANTHER" id="PTHR47014:SF1">
    <property type="entry name" value="PLECKSTRIN HOMOLOGY DOMAIN-CONTAINING FAMILY S MEMBER 1"/>
    <property type="match status" value="1"/>
</dbReference>
<name>A0ABQ7T2B2_PHRPL</name>
<organism evidence="2 3">
    <name type="scientific">Phrynosoma platyrhinos</name>
    <name type="common">Desert horned lizard</name>
    <dbReference type="NCBI Taxonomy" id="52577"/>
    <lineage>
        <taxon>Eukaryota</taxon>
        <taxon>Metazoa</taxon>
        <taxon>Chordata</taxon>
        <taxon>Craniata</taxon>
        <taxon>Vertebrata</taxon>
        <taxon>Euteleostomi</taxon>
        <taxon>Lepidosauria</taxon>
        <taxon>Squamata</taxon>
        <taxon>Bifurcata</taxon>
        <taxon>Unidentata</taxon>
        <taxon>Episquamata</taxon>
        <taxon>Toxicofera</taxon>
        <taxon>Iguania</taxon>
        <taxon>Phrynosomatidae</taxon>
        <taxon>Phrynosomatinae</taxon>
        <taxon>Phrynosoma</taxon>
    </lineage>
</organism>
<proteinExistence type="predicted"/>
<dbReference type="EMBL" id="JAIPUX010001880">
    <property type="protein sequence ID" value="KAH0623737.1"/>
    <property type="molecule type" value="Genomic_DNA"/>
</dbReference>
<feature type="region of interest" description="Disordered" evidence="1">
    <location>
        <begin position="182"/>
        <end position="222"/>
    </location>
</feature>
<reference evidence="2 3" key="1">
    <citation type="journal article" date="2022" name="Gigascience">
        <title>A chromosome-level genome assembly and annotation of the desert horned lizard, Phrynosoma platyrhinos, provides insight into chromosomal rearrangements among reptiles.</title>
        <authorList>
            <person name="Koochekian N."/>
            <person name="Ascanio A."/>
            <person name="Farleigh K."/>
            <person name="Card D.C."/>
            <person name="Schield D.R."/>
            <person name="Castoe T.A."/>
            <person name="Jezkova T."/>
        </authorList>
    </citation>
    <scope>NUCLEOTIDE SEQUENCE [LARGE SCALE GENOMIC DNA]</scope>
    <source>
        <strain evidence="2">NK-2021</strain>
    </source>
</reference>
<gene>
    <name evidence="2" type="ORF">JD844_006830</name>
</gene>